<dbReference type="InterPro" id="IPR011991">
    <property type="entry name" value="ArsR-like_HTH"/>
</dbReference>
<evidence type="ECO:0000313" key="6">
    <source>
        <dbReference type="Proteomes" id="UP000244338"/>
    </source>
</evidence>
<feature type="domain" description="HTH arsR-type" evidence="4">
    <location>
        <begin position="15"/>
        <end position="109"/>
    </location>
</feature>
<dbReference type="PROSITE" id="PS50987">
    <property type="entry name" value="HTH_ARSR_2"/>
    <property type="match status" value="1"/>
</dbReference>
<comment type="caution">
    <text evidence="5">The sequence shown here is derived from an EMBL/GenBank/DDBJ whole genome shotgun (WGS) entry which is preliminary data.</text>
</comment>
<evidence type="ECO:0000256" key="3">
    <source>
        <dbReference type="ARBA" id="ARBA00023163"/>
    </source>
</evidence>
<dbReference type="InterPro" id="IPR036388">
    <property type="entry name" value="WH-like_DNA-bd_sf"/>
</dbReference>
<dbReference type="SMART" id="SM00418">
    <property type="entry name" value="HTH_ARSR"/>
    <property type="match status" value="1"/>
</dbReference>
<evidence type="ECO:0000259" key="4">
    <source>
        <dbReference type="PROSITE" id="PS50987"/>
    </source>
</evidence>
<keyword evidence="3" id="KW-0804">Transcription</keyword>
<evidence type="ECO:0000256" key="2">
    <source>
        <dbReference type="ARBA" id="ARBA00023125"/>
    </source>
</evidence>
<dbReference type="Pfam" id="PF01022">
    <property type="entry name" value="HTH_5"/>
    <property type="match status" value="1"/>
</dbReference>
<keyword evidence="2" id="KW-0238">DNA-binding</keyword>
<organism evidence="5 6">
    <name type="scientific">Candidatus Carbonibacillus altaicus</name>
    <dbReference type="NCBI Taxonomy" id="2163959"/>
    <lineage>
        <taxon>Bacteria</taxon>
        <taxon>Bacillati</taxon>
        <taxon>Bacillota</taxon>
        <taxon>Bacilli</taxon>
        <taxon>Bacillales</taxon>
        <taxon>Candidatus Carbonibacillus</taxon>
    </lineage>
</organism>
<dbReference type="NCBIfam" id="NF033788">
    <property type="entry name" value="HTH_metalloreg"/>
    <property type="match status" value="1"/>
</dbReference>
<dbReference type="CDD" id="cd00090">
    <property type="entry name" value="HTH_ARSR"/>
    <property type="match status" value="1"/>
</dbReference>
<accession>A0A2R6Y4P4</accession>
<keyword evidence="1" id="KW-0805">Transcription regulation</keyword>
<gene>
    <name evidence="5" type="ORF">BSOLF_1200</name>
</gene>
<dbReference type="GO" id="GO:0003677">
    <property type="term" value="F:DNA binding"/>
    <property type="evidence" value="ECO:0007669"/>
    <property type="project" value="UniProtKB-KW"/>
</dbReference>
<evidence type="ECO:0000313" key="5">
    <source>
        <dbReference type="EMBL" id="PTQ57656.1"/>
    </source>
</evidence>
<protein>
    <submittedName>
        <fullName evidence="5">Arsenical resistance operon repressor</fullName>
    </submittedName>
</protein>
<dbReference type="PRINTS" id="PR00778">
    <property type="entry name" value="HTHARSR"/>
</dbReference>
<dbReference type="InterPro" id="IPR051081">
    <property type="entry name" value="HTH_MetalResp_TranReg"/>
</dbReference>
<reference evidence="6" key="1">
    <citation type="journal article" date="2018" name="Sci. Rep.">
        <title>Lignite coal burning seam in the remote Altai Mountains harbors a hydrogen-driven thermophilic microbial community.</title>
        <authorList>
            <person name="Kadnikov V.V."/>
            <person name="Mardanov A.V."/>
            <person name="Ivasenko D.A."/>
            <person name="Antsiferov D.V."/>
            <person name="Beletsky A.V."/>
            <person name="Karnachuk O.V."/>
            <person name="Ravin N.V."/>
        </authorList>
    </citation>
    <scope>NUCLEOTIDE SEQUENCE [LARGE SCALE GENOMIC DNA]</scope>
</reference>
<proteinExistence type="predicted"/>
<dbReference type="SUPFAM" id="SSF46785">
    <property type="entry name" value="Winged helix' DNA-binding domain"/>
    <property type="match status" value="1"/>
</dbReference>
<name>A0A2R6Y4P4_9BACL</name>
<sequence length="120" mass="13436">MLAPGGVDRDGDSNCDDALIVEAHRLFKALGHETRYAIVQLLIERKLFCGDLVAELGLPQSTVSHHLKILRDAGVVETETRGNWVCYVLKSQVIETTLSRFIASLPRMDVSSVDEWQRED</sequence>
<dbReference type="InterPro" id="IPR036390">
    <property type="entry name" value="WH_DNA-bd_sf"/>
</dbReference>
<dbReference type="InterPro" id="IPR001845">
    <property type="entry name" value="HTH_ArsR_DNA-bd_dom"/>
</dbReference>
<dbReference type="PANTHER" id="PTHR33154">
    <property type="entry name" value="TRANSCRIPTIONAL REGULATOR, ARSR FAMILY"/>
    <property type="match status" value="1"/>
</dbReference>
<evidence type="ECO:0000256" key="1">
    <source>
        <dbReference type="ARBA" id="ARBA00023015"/>
    </source>
</evidence>
<dbReference type="GO" id="GO:0003700">
    <property type="term" value="F:DNA-binding transcription factor activity"/>
    <property type="evidence" value="ECO:0007669"/>
    <property type="project" value="InterPro"/>
</dbReference>
<dbReference type="PANTHER" id="PTHR33154:SF15">
    <property type="entry name" value="REGULATORY PROTEIN ARSR"/>
    <property type="match status" value="1"/>
</dbReference>
<dbReference type="AlphaFoldDB" id="A0A2R6Y4P4"/>
<dbReference type="Proteomes" id="UP000244338">
    <property type="component" value="Unassembled WGS sequence"/>
</dbReference>
<dbReference type="EMBL" id="PEBX01000004">
    <property type="protein sequence ID" value="PTQ57656.1"/>
    <property type="molecule type" value="Genomic_DNA"/>
</dbReference>
<dbReference type="Gene3D" id="1.10.10.10">
    <property type="entry name" value="Winged helix-like DNA-binding domain superfamily/Winged helix DNA-binding domain"/>
    <property type="match status" value="1"/>
</dbReference>